<dbReference type="PANTHER" id="PTHR11261">
    <property type="entry name" value="INTERPHOTORECEPTOR RETINOID-BINDING PROTEIN"/>
    <property type="match status" value="1"/>
</dbReference>
<dbReference type="RefSeq" id="WP_120642929.1">
    <property type="nucleotide sequence ID" value="NZ_RAWB01000062.1"/>
</dbReference>
<dbReference type="InterPro" id="IPR005151">
    <property type="entry name" value="Tail-specific_protease"/>
</dbReference>
<dbReference type="InterPro" id="IPR029045">
    <property type="entry name" value="ClpP/crotonase-like_dom_sf"/>
</dbReference>
<dbReference type="Gene3D" id="3.90.226.10">
    <property type="entry name" value="2-enoyl-CoA Hydratase, Chain A, domain 1"/>
    <property type="match status" value="1"/>
</dbReference>
<evidence type="ECO:0000313" key="4">
    <source>
        <dbReference type="Proteomes" id="UP000272888"/>
    </source>
</evidence>
<dbReference type="PANTHER" id="PTHR11261:SF3">
    <property type="entry name" value="RETINOL-BINDING PROTEIN 3"/>
    <property type="match status" value="1"/>
</dbReference>
<feature type="chain" id="PRO_5017466904" evidence="1">
    <location>
        <begin position="22"/>
        <end position="437"/>
    </location>
</feature>
<dbReference type="Gene3D" id="3.30.750.44">
    <property type="match status" value="1"/>
</dbReference>
<dbReference type="Pfam" id="PF03572">
    <property type="entry name" value="Peptidase_S41"/>
    <property type="match status" value="1"/>
</dbReference>
<dbReference type="SMART" id="SM00245">
    <property type="entry name" value="TSPc"/>
    <property type="match status" value="1"/>
</dbReference>
<keyword evidence="1" id="KW-0732">Signal</keyword>
<accession>A0A3A8QFB2</accession>
<feature type="domain" description="Tail specific protease" evidence="2">
    <location>
        <begin position="111"/>
        <end position="307"/>
    </location>
</feature>
<dbReference type="GO" id="GO:0006508">
    <property type="term" value="P:proteolysis"/>
    <property type="evidence" value="ECO:0007669"/>
    <property type="project" value="InterPro"/>
</dbReference>
<organism evidence="3 4">
    <name type="scientific">Corallococcus llansteffanensis</name>
    <dbReference type="NCBI Taxonomy" id="2316731"/>
    <lineage>
        <taxon>Bacteria</taxon>
        <taxon>Pseudomonadati</taxon>
        <taxon>Myxococcota</taxon>
        <taxon>Myxococcia</taxon>
        <taxon>Myxococcales</taxon>
        <taxon>Cystobacterineae</taxon>
        <taxon>Myxococcaceae</taxon>
        <taxon>Corallococcus</taxon>
    </lineage>
</organism>
<dbReference type="AlphaFoldDB" id="A0A3A8QFB2"/>
<dbReference type="GO" id="GO:0008236">
    <property type="term" value="F:serine-type peptidase activity"/>
    <property type="evidence" value="ECO:0007669"/>
    <property type="project" value="InterPro"/>
</dbReference>
<evidence type="ECO:0000259" key="2">
    <source>
        <dbReference type="SMART" id="SM00245"/>
    </source>
</evidence>
<comment type="caution">
    <text evidence="3">The sequence shown here is derived from an EMBL/GenBank/DDBJ whole genome shotgun (WGS) entry which is preliminary data.</text>
</comment>
<gene>
    <name evidence="3" type="ORF">D7V93_08640</name>
</gene>
<keyword evidence="4" id="KW-1185">Reference proteome</keyword>
<evidence type="ECO:0000256" key="1">
    <source>
        <dbReference type="SAM" id="SignalP"/>
    </source>
</evidence>
<dbReference type="EMBL" id="RAWB01000062">
    <property type="protein sequence ID" value="RKH63552.1"/>
    <property type="molecule type" value="Genomic_DNA"/>
</dbReference>
<evidence type="ECO:0000313" key="3">
    <source>
        <dbReference type="EMBL" id="RKH63552.1"/>
    </source>
</evidence>
<proteinExistence type="predicted"/>
<dbReference type="CDD" id="cd07563">
    <property type="entry name" value="Peptidase_S41_IRBP"/>
    <property type="match status" value="1"/>
</dbReference>
<feature type="signal peptide" evidence="1">
    <location>
        <begin position="1"/>
        <end position="21"/>
    </location>
</feature>
<dbReference type="SUPFAM" id="SSF52096">
    <property type="entry name" value="ClpP/crotonase"/>
    <property type="match status" value="1"/>
</dbReference>
<dbReference type="Proteomes" id="UP000272888">
    <property type="component" value="Unassembled WGS sequence"/>
</dbReference>
<sequence length="437" mass="47932">MKPHVIASLIALSCFCTTALAQPRLSPKERVTALRAISTEFEKRYVFPELRPKIIERLNQLQKAGRYDVDDPLVFAERLTGDLRSVSNDRHLSLRVDPAAYAAALAAPDSDAGEEAYFRRQAIRDHHGLAEMRILPGNIRYLKITGFQWTNDASGTAYDDAMRFLKDGDAIIIDLRNNGGGSHGAVRYLVSHFLDPDTLELTFLQGSETPSQSRSLEHLPAGRLKGKPLYVLIDGQTASAAEAFAYDVQQFKLGVLVGARTVGAANNNTLLPIAPHFILSVSYGRPVHAVSKTNWEGAGVAPDVETPSAQALDAAQMHALRKLSQTPGATPEQLGDYRWANIAVEARMHPVSLDPAMLAPLAGRYLRSGAGAAPVKVTHRDGALWFAFPDLPVARLSPLTKDVFAVEGYEVLRVRLTGKTLEMLWRDEPAPRVYPRE</sequence>
<reference evidence="4" key="1">
    <citation type="submission" date="2018-09" db="EMBL/GenBank/DDBJ databases">
        <authorList>
            <person name="Livingstone P.G."/>
            <person name="Whitworth D.E."/>
        </authorList>
    </citation>
    <scope>NUCLEOTIDE SEQUENCE [LARGE SCALE GENOMIC DNA]</scope>
    <source>
        <strain evidence="4">CA051B</strain>
    </source>
</reference>
<protein>
    <submittedName>
        <fullName evidence="3">Peptidase S41</fullName>
    </submittedName>
</protein>
<name>A0A3A8QFB2_9BACT</name>